<dbReference type="EMBL" id="BTGU01000068">
    <property type="protein sequence ID" value="GMN57057.1"/>
    <property type="molecule type" value="Genomic_DNA"/>
</dbReference>
<dbReference type="Proteomes" id="UP001187192">
    <property type="component" value="Unassembled WGS sequence"/>
</dbReference>
<gene>
    <name evidence="1" type="ORF">TIFTF001_026179</name>
</gene>
<accession>A0AA88DKR4</accession>
<evidence type="ECO:0000313" key="1">
    <source>
        <dbReference type="EMBL" id="GMN57057.1"/>
    </source>
</evidence>
<organism evidence="1 2">
    <name type="scientific">Ficus carica</name>
    <name type="common">Common fig</name>
    <dbReference type="NCBI Taxonomy" id="3494"/>
    <lineage>
        <taxon>Eukaryota</taxon>
        <taxon>Viridiplantae</taxon>
        <taxon>Streptophyta</taxon>
        <taxon>Embryophyta</taxon>
        <taxon>Tracheophyta</taxon>
        <taxon>Spermatophyta</taxon>
        <taxon>Magnoliopsida</taxon>
        <taxon>eudicotyledons</taxon>
        <taxon>Gunneridae</taxon>
        <taxon>Pentapetalae</taxon>
        <taxon>rosids</taxon>
        <taxon>fabids</taxon>
        <taxon>Rosales</taxon>
        <taxon>Moraceae</taxon>
        <taxon>Ficeae</taxon>
        <taxon>Ficus</taxon>
    </lineage>
</organism>
<evidence type="ECO:0000313" key="2">
    <source>
        <dbReference type="Proteomes" id="UP001187192"/>
    </source>
</evidence>
<proteinExistence type="predicted"/>
<comment type="caution">
    <text evidence="1">The sequence shown here is derived from an EMBL/GenBank/DDBJ whole genome shotgun (WGS) entry which is preliminary data.</text>
</comment>
<sequence length="47" mass="5258">MTVSPGDRRGLLGKPRRSPLETVVVSPRLWFHDDLARRMAVVVAMAI</sequence>
<protein>
    <submittedName>
        <fullName evidence="1">Uncharacterized protein</fullName>
    </submittedName>
</protein>
<dbReference type="AlphaFoldDB" id="A0AA88DKR4"/>
<keyword evidence="2" id="KW-1185">Reference proteome</keyword>
<name>A0AA88DKR4_FICCA</name>
<reference evidence="1" key="1">
    <citation type="submission" date="2023-07" db="EMBL/GenBank/DDBJ databases">
        <title>draft genome sequence of fig (Ficus carica).</title>
        <authorList>
            <person name="Takahashi T."/>
            <person name="Nishimura K."/>
        </authorList>
    </citation>
    <scope>NUCLEOTIDE SEQUENCE</scope>
</reference>